<evidence type="ECO:0000259" key="9">
    <source>
        <dbReference type="Pfam" id="PF04998"/>
    </source>
</evidence>
<name>A0A097KLX4_9CHLO</name>
<feature type="binding site" evidence="8">
    <location>
        <position position="301"/>
    </location>
    <ligand>
        <name>Zn(2+)</name>
        <dbReference type="ChEBI" id="CHEBI:29105"/>
    </ligand>
</feature>
<accession>A0A097KLX4</accession>
<evidence type="ECO:0000256" key="5">
    <source>
        <dbReference type="ARBA" id="ARBA00022723"/>
    </source>
</evidence>
<dbReference type="GO" id="GO:0003677">
    <property type="term" value="F:DNA binding"/>
    <property type="evidence" value="ECO:0007669"/>
    <property type="project" value="UniProtKB-UniRule"/>
</dbReference>
<feature type="domain" description="RNA polymerase Rpb1" evidence="9">
    <location>
        <begin position="1383"/>
        <end position="1434"/>
    </location>
</feature>
<evidence type="ECO:0000259" key="10">
    <source>
        <dbReference type="Pfam" id="PF05000"/>
    </source>
</evidence>
<dbReference type="GO" id="GO:0008270">
    <property type="term" value="F:zinc ion binding"/>
    <property type="evidence" value="ECO:0007669"/>
    <property type="project" value="UniProtKB-UniRule"/>
</dbReference>
<dbReference type="Pfam" id="PF04998">
    <property type="entry name" value="RNA_pol_Rpb1_5"/>
    <property type="match status" value="2"/>
</dbReference>
<proteinExistence type="inferred from homology"/>
<feature type="binding site" evidence="8">
    <location>
        <position position="291"/>
    </location>
    <ligand>
        <name>Zn(2+)</name>
        <dbReference type="ChEBI" id="CHEBI:29105"/>
    </ligand>
</feature>
<dbReference type="PANTHER" id="PTHR19376:SF68">
    <property type="entry name" value="DNA-DIRECTED RNA POLYMERASE SUBUNIT BETA"/>
    <property type="match status" value="1"/>
</dbReference>
<evidence type="ECO:0000256" key="6">
    <source>
        <dbReference type="ARBA" id="ARBA00022833"/>
    </source>
</evidence>
<comment type="subcellular location">
    <subcellularLocation>
        <location evidence="8">Plastid</location>
        <location evidence="8">Chloroplast</location>
    </subcellularLocation>
</comment>
<keyword evidence="2 11" id="KW-0934">Plastid</keyword>
<dbReference type="InterPro" id="IPR007083">
    <property type="entry name" value="RNA_pol_Rpb1_4"/>
</dbReference>
<dbReference type="EMBL" id="KM462870">
    <property type="protein sequence ID" value="AIT94184.1"/>
    <property type="molecule type" value="Genomic_DNA"/>
</dbReference>
<dbReference type="GO" id="GO:0006351">
    <property type="term" value="P:DNA-templated transcription"/>
    <property type="evidence" value="ECO:0007669"/>
    <property type="project" value="UniProtKB-UniRule"/>
</dbReference>
<keyword evidence="7 8" id="KW-0804">Transcription</keyword>
<keyword evidence="11" id="KW-0150">Chloroplast</keyword>
<organism evidence="11">
    <name type="scientific">Marsupiomonas sp. NIES 1824</name>
    <dbReference type="NCBI Taxonomy" id="1562198"/>
    <lineage>
        <taxon>Eukaryota</taxon>
        <taxon>Viridiplantae</taxon>
        <taxon>Chlorophyta</taxon>
        <taxon>core chlorophytes</taxon>
        <taxon>Pedinophyceae</taxon>
        <taxon>Marsupiomonadales</taxon>
        <taxon>Marsupiomonadaceae</taxon>
        <taxon>Marsupiomonas</taxon>
    </lineage>
</organism>
<keyword evidence="5 8" id="KW-0479">Metal-binding</keyword>
<dbReference type="SUPFAM" id="SSF64484">
    <property type="entry name" value="beta and beta-prime subunits of DNA dependent RNA-polymerase"/>
    <property type="match status" value="1"/>
</dbReference>
<dbReference type="EC" id="2.7.7.6" evidence="8"/>
<comment type="cofactor">
    <cofactor evidence="8">
        <name>Zn(2+)</name>
        <dbReference type="ChEBI" id="CHEBI:29105"/>
    </cofactor>
    <text evidence="8">Binds 1 Zn(2+) ion per subunit.</text>
</comment>
<dbReference type="Pfam" id="PF05000">
    <property type="entry name" value="RNA_pol_Rpb1_4"/>
    <property type="match status" value="1"/>
</dbReference>
<evidence type="ECO:0000256" key="8">
    <source>
        <dbReference type="HAMAP-Rule" id="MF_01324"/>
    </source>
</evidence>
<comment type="similarity">
    <text evidence="8">Belongs to the RNA polymerase beta' chain family. RpoC2 subfamily.</text>
</comment>
<dbReference type="InterPro" id="IPR012756">
    <property type="entry name" value="DNA-dir_RpoC2_beta_pp"/>
</dbReference>
<keyword evidence="6 8" id="KW-0862">Zinc</keyword>
<dbReference type="NCBIfam" id="TIGR02388">
    <property type="entry name" value="rpoC2_cyan"/>
    <property type="match status" value="1"/>
</dbReference>
<evidence type="ECO:0000313" key="11">
    <source>
        <dbReference type="EMBL" id="AIT94184.1"/>
    </source>
</evidence>
<dbReference type="HAMAP" id="MF_01324">
    <property type="entry name" value="RNApol_bact_RpoC2"/>
    <property type="match status" value="1"/>
</dbReference>
<comment type="function">
    <text evidence="8">DNA-dependent RNA polymerase catalyzes the transcription of DNA into RNA using the four ribonucleoside triphosphates as substrates.</text>
</comment>
<evidence type="ECO:0000256" key="3">
    <source>
        <dbReference type="ARBA" id="ARBA00022679"/>
    </source>
</evidence>
<evidence type="ECO:0000256" key="4">
    <source>
        <dbReference type="ARBA" id="ARBA00022695"/>
    </source>
</evidence>
<dbReference type="Gene3D" id="1.10.1790.20">
    <property type="match status" value="1"/>
</dbReference>
<evidence type="ECO:0000256" key="7">
    <source>
        <dbReference type="ARBA" id="ARBA00023163"/>
    </source>
</evidence>
<dbReference type="GO" id="GO:0009507">
    <property type="term" value="C:chloroplast"/>
    <property type="evidence" value="ECO:0007669"/>
    <property type="project" value="UniProtKB-SubCell"/>
</dbReference>
<evidence type="ECO:0000256" key="1">
    <source>
        <dbReference type="ARBA" id="ARBA00022478"/>
    </source>
</evidence>
<dbReference type="CDD" id="cd02655">
    <property type="entry name" value="RNAP_beta'_C"/>
    <property type="match status" value="1"/>
</dbReference>
<feature type="binding site" evidence="8">
    <location>
        <position position="224"/>
    </location>
    <ligand>
        <name>Zn(2+)</name>
        <dbReference type="ChEBI" id="CHEBI:29105"/>
    </ligand>
</feature>
<dbReference type="GO" id="GO:0003899">
    <property type="term" value="F:DNA-directed RNA polymerase activity"/>
    <property type="evidence" value="ECO:0007669"/>
    <property type="project" value="UniProtKB-UniRule"/>
</dbReference>
<dbReference type="PANTHER" id="PTHR19376">
    <property type="entry name" value="DNA-DIRECTED RNA POLYMERASE"/>
    <property type="match status" value="1"/>
</dbReference>
<dbReference type="GO" id="GO:0000428">
    <property type="term" value="C:DNA-directed RNA polymerase complex"/>
    <property type="evidence" value="ECO:0007669"/>
    <property type="project" value="UniProtKB-KW"/>
</dbReference>
<reference evidence="11" key="1">
    <citation type="journal article" date="2014" name="BMC Evol. Biol.">
        <title>Chloroplast phylogenomic analysis resolves deep-level relationships within the green algal class Trebouxiophyceae.</title>
        <authorList>
            <person name="Lemieux C."/>
            <person name="Otis C."/>
            <person name="Turmel M."/>
        </authorList>
    </citation>
    <scope>NUCLEOTIDE SEQUENCE</scope>
</reference>
<dbReference type="Gene3D" id="1.10.150.390">
    <property type="match status" value="1"/>
</dbReference>
<geneLocation type="chloroplast" evidence="11"/>
<dbReference type="InterPro" id="IPR007081">
    <property type="entry name" value="RNA_pol_Rpb1_5"/>
</dbReference>
<evidence type="ECO:0000256" key="2">
    <source>
        <dbReference type="ARBA" id="ARBA00022640"/>
    </source>
</evidence>
<keyword evidence="4 8" id="KW-0548">Nucleotidyltransferase</keyword>
<feature type="domain" description="RNA polymerase Rpb1" evidence="10">
    <location>
        <begin position="96"/>
        <end position="174"/>
    </location>
</feature>
<keyword evidence="1 8" id="KW-0240">DNA-directed RNA polymerase</keyword>
<comment type="subunit">
    <text evidence="8">In plastids the minimal PEP RNA polymerase catalytic core is composed of four subunits: alpha, beta, beta', and beta''. When a (nuclear-encoded) sigma factor is associated with the core the holoenzyme is formed, which can initiate transcription.</text>
</comment>
<protein>
    <recommendedName>
        <fullName evidence="8">DNA-directed RNA polymerase subunit beta''</fullName>
        <ecNumber evidence="8">2.7.7.6</ecNumber>
    </recommendedName>
    <alternativeName>
        <fullName evidence="8">PEP</fullName>
    </alternativeName>
    <alternativeName>
        <fullName evidence="8">Plastid-encoded RNA polymerase subunit beta''</fullName>
        <shortName evidence="8">RNA polymerase subunit beta''</shortName>
    </alternativeName>
</protein>
<comment type="catalytic activity">
    <reaction evidence="8">
        <text>RNA(n) + a ribonucleoside 5'-triphosphate = RNA(n+1) + diphosphate</text>
        <dbReference type="Rhea" id="RHEA:21248"/>
        <dbReference type="Rhea" id="RHEA-COMP:14527"/>
        <dbReference type="Rhea" id="RHEA-COMP:17342"/>
        <dbReference type="ChEBI" id="CHEBI:33019"/>
        <dbReference type="ChEBI" id="CHEBI:61557"/>
        <dbReference type="ChEBI" id="CHEBI:140395"/>
        <dbReference type="EC" id="2.7.7.6"/>
    </reaction>
</comment>
<gene>
    <name evidence="8 11" type="primary">rpoC2</name>
</gene>
<sequence>MKKKEIGTHDSFFFNRSFDKGRLKNLISWYLVHYGESPTITLLEELKVLGFHHATQAGISLSIDDLLIPDRKVSLLREAEISIQINSQRYERGDLTSVERFQHMIDTWHLTSENIKNEVVHFFRSKDPLNPVYMMAFSGARGNLSQVRQLVGMRGLMADPQGQIIDFPISSNFREGLTLTEYVISCYGARKGIVDTALRTANSGYLTRRLVDVAQHLLISRLDCGTEGGVQISALTEGRKTLFSLKDRLIGRVLARDIANIASKNTIIDPNLANQLENYGDYIFVRSPLICQARDSLCQLCYGWSLAHKELVSVGEAVGIIAAQSIGEPGTQLTMRTFHTGGVFSGDALDQIRSPVTGLLCYHEPYSGELIRTAHGKIAFLIKTSGKCTISPTDGPEKHQPYDLDFPEFSILFVQDGKKVTKDEIIAEYTSISTQNNQSVGSKQSLIAPFEGQVYFQDVVIAMKKNAKEEKPFTWEFGTFWILKGLLKESKMVGSLFAQPGDMVYQDAPLSELFFMSSLNGKVHLNPILDSHHLDFLPESSHSSIAKNGVISAEIKIPFSNLFWSKQNYHAFYCPKERKQSFSLRKLFYFSPSSELKWRRTTKDHSSATEGISVLKSLCSDSNRWPLPKQKRKAQIQMVLNVGLTYCENQSRNGQSPIFGLMLENFEIHRKFIHLYHLRAGTKRLHQEEYFNVETNLDFFNGFLSSASNEVVKKAKTKRFTLAGSRILEQGDSTVPRERRIYRRVDHDRDWQRKSLSTHLQKGGPTHSKKGEPKFVKLFNEWIFSDFPLSSLQNRQGMVKSTPIDFEGFLTGYFFTWEKQDDRAISTIFSRNPIKSKESTTENHDHHLLFSIKKGWPYVSKSPTIYKGKKKIANSKKQYSLQGKSPIDDILFDFPVTKLQIQKMVNFEEFPDFQNGEEYGGTHFKNSFPNHKKTKPKIVVNFHLSNYPSSKTKSIWFSRKNHQQMNHPLNPIFVIQPLSFSNTSTAQTEFSKAYTKNCQQKNQLFSWKNVKNRKKTEACRFFHDNHSSLFYEPILNLKTIVSEPIQKPLIRSSFPPFHSLLSLRKLNFLFAYLPFFIHFEQDPVKKPIYPPRKIRNWEFSFFPCIDFKVSEFYPFKTYDQPNISLNNSNQSLEKGPGIRKSKWNYSHASLKKEKSDRIFFQKKNGESIFKDQLLVKRQRLNSFLCEALYSYPPSKKRGTSKIHEKDSLTQLLFGSKKDFVCYDTASVYQREKSNPQIKDASHDPQDHLLSLFGSLIRPEQKLWNGRTVRDPGRIISVRKNGEKIILTLRKGQPFLFSSRAVVHAYHNDFVKKDSLLLTLLYRRLQTGDIVQGIPKIEELFEARSSKFGKPLVNSAPIKLNNVYERLARRMPFQKAVRQSILIIQKDLVDHVQRVYQSQGVTIADKHLEIIVRQMTSKVKIIDGGNTGFVSGEFVQLDMIELINLGTVGPGATYKPAVLGITKASLETRSFISAASFQETTRILARAAVAKKIDFLKGLKENVILGHVIPAGTGSLGYSGTAWKRLRKPLSPFSPEGKKE</sequence>
<dbReference type="InterPro" id="IPR045867">
    <property type="entry name" value="DNA-dir_RpoC_beta_prime"/>
</dbReference>
<keyword evidence="3 8" id="KW-0808">Transferase</keyword>
<dbReference type="InterPro" id="IPR038120">
    <property type="entry name" value="Rpb1_funnel_sf"/>
</dbReference>
<dbReference type="Gene3D" id="1.10.132.30">
    <property type="match status" value="1"/>
</dbReference>
<dbReference type="InterPro" id="IPR042102">
    <property type="entry name" value="RNA_pol_Rpb1_3_sf"/>
</dbReference>
<dbReference type="Gene3D" id="1.10.274.100">
    <property type="entry name" value="RNA polymerase Rpb1, domain 3"/>
    <property type="match status" value="1"/>
</dbReference>
<feature type="binding site" evidence="8">
    <location>
        <position position="298"/>
    </location>
    <ligand>
        <name>Zn(2+)</name>
        <dbReference type="ChEBI" id="CHEBI:29105"/>
    </ligand>
</feature>
<feature type="domain" description="RNA polymerase Rpb1" evidence="9">
    <location>
        <begin position="176"/>
        <end position="348"/>
    </location>
</feature>